<dbReference type="PATRIC" id="fig|1165867.3.peg.2090"/>
<dbReference type="AlphaFoldDB" id="I0WUH8"/>
<proteinExistence type="predicted"/>
<feature type="region of interest" description="Disordered" evidence="1">
    <location>
        <begin position="1"/>
        <end position="28"/>
    </location>
</feature>
<comment type="caution">
    <text evidence="2">The sequence shown here is derived from an EMBL/GenBank/DDBJ whole genome shotgun (WGS) entry which is preliminary data.</text>
</comment>
<evidence type="ECO:0000256" key="1">
    <source>
        <dbReference type="SAM" id="MobiDB-lite"/>
    </source>
</evidence>
<evidence type="ECO:0000313" key="2">
    <source>
        <dbReference type="EMBL" id="EID80044.1"/>
    </source>
</evidence>
<organism evidence="2 3">
    <name type="scientific">Rhodococcus opacus RKJ300 = JCM 13270</name>
    <dbReference type="NCBI Taxonomy" id="1165867"/>
    <lineage>
        <taxon>Bacteria</taxon>
        <taxon>Bacillati</taxon>
        <taxon>Actinomycetota</taxon>
        <taxon>Actinomycetes</taxon>
        <taxon>Mycobacteriales</taxon>
        <taxon>Nocardiaceae</taxon>
        <taxon>Rhodococcus</taxon>
    </lineage>
</organism>
<reference evidence="2 3" key="1">
    <citation type="journal article" date="2012" name="J. Bacteriol.">
        <title>Draft genome sequence of the nitrophenol-degrading actinomycete Rhodococcus imtechensis RKJ300.</title>
        <authorList>
            <person name="Vikram S."/>
            <person name="Kumar S."/>
            <person name="Subramanian S."/>
            <person name="Raghava G.P."/>
        </authorList>
    </citation>
    <scope>NUCLEOTIDE SEQUENCE [LARGE SCALE GENOMIC DNA]</scope>
    <source>
        <strain evidence="2 3">RKJ300</strain>
    </source>
</reference>
<evidence type="ECO:0000313" key="3">
    <source>
        <dbReference type="Proteomes" id="UP000006447"/>
    </source>
</evidence>
<dbReference type="Proteomes" id="UP000006447">
    <property type="component" value="Unassembled WGS sequence"/>
</dbReference>
<accession>I0WUH8</accession>
<name>I0WUH8_RHOOP</name>
<sequence length="79" mass="8780">MGGRVQAMSTAPGTPQYRHSSCNRTSNGTYNGQNYARYQYKVTDGGRIWFFVDPAQNGAKIAGRVLLERCEPGHPKETE</sequence>
<dbReference type="EMBL" id="AJJH01000043">
    <property type="protein sequence ID" value="EID80044.1"/>
    <property type="molecule type" value="Genomic_DNA"/>
</dbReference>
<feature type="compositionally biased region" description="Polar residues" evidence="1">
    <location>
        <begin position="7"/>
        <end position="28"/>
    </location>
</feature>
<dbReference type="RefSeq" id="WP_007297092.1">
    <property type="nucleotide sequence ID" value="NZ_AJJH01000043.1"/>
</dbReference>
<gene>
    <name evidence="2" type="ORF">W59_10289</name>
</gene>
<protein>
    <submittedName>
        <fullName evidence="2">Uncharacterized protein</fullName>
    </submittedName>
</protein>